<sequence length="467" mass="50543">MEIATFIGKLSKAPISGEAKIWIDPSKTDFQESLARWTDVDKKVPGAIVFPATENDIATIVKLALEASVPFVAKAGGHSSWSTVGPHGFILDLSLMRSVTVDSESQTATASAGALIGDVVKAADEKGYAAVTGTVDSVGFIPSTIGGGITLLAPLVGFGSDNIVSARMVTAKGDLITISEDENRELLYAIKGAGQFFGIVTSLTVKIHPLSILGTPGGTVWSATLIFDVSKGAAVAKAAIQVKQNTTRSYCLAGVLPAPPNLDPIIMAVIVHLGSKADAEEAFKPLLDLEPMVIPARDEVPFGKVNKAFQAFESKGGLKKWLAVGLTSTEQFQPEDMTLLIEQRAKVAEKFPSAKMTGSVIEFTSSGPWDKVTAEKETAWSHRDIATWCHLLCWSFDEEGLDYAHEVAQETKEHIRQRQEEEEFSIYSNFSRTAPIGERFKGQERLEKLRDLKLRWDPDGVFTNEFL</sequence>
<organism evidence="1 2">
    <name type="scientific">Hypoxylon rubiginosum</name>
    <dbReference type="NCBI Taxonomy" id="110542"/>
    <lineage>
        <taxon>Eukaryota</taxon>
        <taxon>Fungi</taxon>
        <taxon>Dikarya</taxon>
        <taxon>Ascomycota</taxon>
        <taxon>Pezizomycotina</taxon>
        <taxon>Sordariomycetes</taxon>
        <taxon>Xylariomycetidae</taxon>
        <taxon>Xylariales</taxon>
        <taxon>Hypoxylaceae</taxon>
        <taxon>Hypoxylon</taxon>
    </lineage>
</organism>
<protein>
    <submittedName>
        <fullName evidence="1">FAD-binding domain-containing protein</fullName>
    </submittedName>
</protein>
<proteinExistence type="predicted"/>
<accession>A0ACC0D1M7</accession>
<reference evidence="1 2" key="1">
    <citation type="journal article" date="2022" name="New Phytol.">
        <title>Ecological generalism drives hyperdiversity of secondary metabolite gene clusters in xylarialean endophytes.</title>
        <authorList>
            <person name="Franco M.E.E."/>
            <person name="Wisecaver J.H."/>
            <person name="Arnold A.E."/>
            <person name="Ju Y.M."/>
            <person name="Slot J.C."/>
            <person name="Ahrendt S."/>
            <person name="Moore L.P."/>
            <person name="Eastman K.E."/>
            <person name="Scott K."/>
            <person name="Konkel Z."/>
            <person name="Mondo S.J."/>
            <person name="Kuo A."/>
            <person name="Hayes R.D."/>
            <person name="Haridas S."/>
            <person name="Andreopoulos B."/>
            <person name="Riley R."/>
            <person name="LaButti K."/>
            <person name="Pangilinan J."/>
            <person name="Lipzen A."/>
            <person name="Amirebrahimi M."/>
            <person name="Yan J."/>
            <person name="Adam C."/>
            <person name="Keymanesh K."/>
            <person name="Ng V."/>
            <person name="Louie K."/>
            <person name="Northen T."/>
            <person name="Drula E."/>
            <person name="Henrissat B."/>
            <person name="Hsieh H.M."/>
            <person name="Youens-Clark K."/>
            <person name="Lutzoni F."/>
            <person name="Miadlikowska J."/>
            <person name="Eastwood D.C."/>
            <person name="Hamelin R.C."/>
            <person name="Grigoriev I.V."/>
            <person name="U'Ren J.M."/>
        </authorList>
    </citation>
    <scope>NUCLEOTIDE SEQUENCE [LARGE SCALE GENOMIC DNA]</scope>
    <source>
        <strain evidence="1 2">ER1909</strain>
    </source>
</reference>
<keyword evidence="2" id="KW-1185">Reference proteome</keyword>
<gene>
    <name evidence="1" type="ORF">F4821DRAFT_238175</name>
</gene>
<evidence type="ECO:0000313" key="1">
    <source>
        <dbReference type="EMBL" id="KAI6086623.1"/>
    </source>
</evidence>
<name>A0ACC0D1M7_9PEZI</name>
<dbReference type="EMBL" id="MU394314">
    <property type="protein sequence ID" value="KAI6086623.1"/>
    <property type="molecule type" value="Genomic_DNA"/>
</dbReference>
<evidence type="ECO:0000313" key="2">
    <source>
        <dbReference type="Proteomes" id="UP001497680"/>
    </source>
</evidence>
<comment type="caution">
    <text evidence="1">The sequence shown here is derived from an EMBL/GenBank/DDBJ whole genome shotgun (WGS) entry which is preliminary data.</text>
</comment>
<dbReference type="Proteomes" id="UP001497680">
    <property type="component" value="Unassembled WGS sequence"/>
</dbReference>